<gene>
    <name evidence="7" type="ORF">EPA93_17990</name>
</gene>
<dbReference type="KEGG" id="kbs:EPA93_17990"/>
<comment type="subcellular location">
    <subcellularLocation>
        <location evidence="1">Membrane</location>
        <topology evidence="1">Multi-pass membrane protein</topology>
    </subcellularLocation>
</comment>
<sequence length="521" mass="58298">MNSQNIPFSVPDAVTNARNAKSPFVAAPHSPLPPTGSGEDKTSQAYFWRDRFFEGALILSMALYYIIGNTHLTIVGLSQLNALVPASLLPLISLPFLLIFALLCWYRLNFAIALLPLSLPYYLLQKNVIGRAEFSLAEITLGVCCAIAVLRLALLFFTKQSRPFWSQLRDGLGPFVLPILVFALVAAISIIPAYSRANALRAFREEVFDPLLYVGLALLFLRSRQDVTRLLGSLLGTGLIIALLGMAQYFFFKNTLALEDGIRRVHTVYGSANSIGLLFDYVLPIGLAMLLGRVALSQRFLALLLCVPMLLVLYLTQSLGAWLAISVATLFVIAMSIRNRKILLAGGLLCLVLVIVGVFIFRSSILGHLFEWHTNQHGVSTVTKRLYLWQSALNMIHDSPWLGYGMDNWLCHYSLNLDCHTTIYHYWLVKDPITHLPTGLHDEPNLSHPHNIFLHVWVSMGVFGLLAFISVLLLFYWLFGRVLSRLNSTVAPVNEQLRWMAVGVGGRCWRPCSRVRLIARF</sequence>
<feature type="transmembrane region" description="Helical" evidence="5">
    <location>
        <begin position="52"/>
        <end position="68"/>
    </location>
</feature>
<feature type="transmembrane region" description="Helical" evidence="5">
    <location>
        <begin position="452"/>
        <end position="479"/>
    </location>
</feature>
<keyword evidence="8" id="KW-1185">Reference proteome</keyword>
<evidence type="ECO:0000313" key="7">
    <source>
        <dbReference type="EMBL" id="QBD77781.1"/>
    </source>
</evidence>
<feature type="transmembrane region" description="Helical" evidence="5">
    <location>
        <begin position="230"/>
        <end position="252"/>
    </location>
</feature>
<evidence type="ECO:0000256" key="2">
    <source>
        <dbReference type="ARBA" id="ARBA00022692"/>
    </source>
</evidence>
<evidence type="ECO:0000256" key="5">
    <source>
        <dbReference type="SAM" id="Phobius"/>
    </source>
</evidence>
<evidence type="ECO:0000313" key="8">
    <source>
        <dbReference type="Proteomes" id="UP000290365"/>
    </source>
</evidence>
<evidence type="ECO:0000256" key="1">
    <source>
        <dbReference type="ARBA" id="ARBA00004141"/>
    </source>
</evidence>
<keyword evidence="3 5" id="KW-1133">Transmembrane helix</keyword>
<feature type="domain" description="O-antigen ligase-related" evidence="6">
    <location>
        <begin position="305"/>
        <end position="469"/>
    </location>
</feature>
<dbReference type="GO" id="GO:0016020">
    <property type="term" value="C:membrane"/>
    <property type="evidence" value="ECO:0007669"/>
    <property type="project" value="UniProtKB-SubCell"/>
</dbReference>
<protein>
    <submittedName>
        <fullName evidence="7">O-antigen ligase family protein</fullName>
    </submittedName>
</protein>
<dbReference type="RefSeq" id="WP_129888834.1">
    <property type="nucleotide sequence ID" value="NZ_CP035758.1"/>
</dbReference>
<dbReference type="GO" id="GO:0016874">
    <property type="term" value="F:ligase activity"/>
    <property type="evidence" value="ECO:0007669"/>
    <property type="project" value="UniProtKB-KW"/>
</dbReference>
<dbReference type="PANTHER" id="PTHR37422">
    <property type="entry name" value="TEICHURONIC ACID BIOSYNTHESIS PROTEIN TUAE"/>
    <property type="match status" value="1"/>
</dbReference>
<feature type="transmembrane region" description="Helical" evidence="5">
    <location>
        <begin position="321"/>
        <end position="337"/>
    </location>
</feature>
<organism evidence="7 8">
    <name type="scientific">Ktedonosporobacter rubrisoli</name>
    <dbReference type="NCBI Taxonomy" id="2509675"/>
    <lineage>
        <taxon>Bacteria</taxon>
        <taxon>Bacillati</taxon>
        <taxon>Chloroflexota</taxon>
        <taxon>Ktedonobacteria</taxon>
        <taxon>Ktedonobacterales</taxon>
        <taxon>Ktedonosporobacteraceae</taxon>
        <taxon>Ktedonosporobacter</taxon>
    </lineage>
</organism>
<dbReference type="InterPro" id="IPR051533">
    <property type="entry name" value="WaaL-like"/>
</dbReference>
<reference evidence="7 8" key="1">
    <citation type="submission" date="2019-01" db="EMBL/GenBank/DDBJ databases">
        <title>Ktedonosporobacter rubrisoli SCAWS-G2.</title>
        <authorList>
            <person name="Huang Y."/>
            <person name="Yan B."/>
        </authorList>
    </citation>
    <scope>NUCLEOTIDE SEQUENCE [LARGE SCALE GENOMIC DNA]</scope>
    <source>
        <strain evidence="7 8">SCAWS-G2</strain>
    </source>
</reference>
<feature type="transmembrane region" description="Helical" evidence="5">
    <location>
        <begin position="299"/>
        <end position="315"/>
    </location>
</feature>
<keyword evidence="7" id="KW-0436">Ligase</keyword>
<dbReference type="InterPro" id="IPR007016">
    <property type="entry name" value="O-antigen_ligase-rel_domated"/>
</dbReference>
<dbReference type="EMBL" id="CP035758">
    <property type="protein sequence ID" value="QBD77781.1"/>
    <property type="molecule type" value="Genomic_DNA"/>
</dbReference>
<evidence type="ECO:0000259" key="6">
    <source>
        <dbReference type="Pfam" id="PF04932"/>
    </source>
</evidence>
<dbReference type="Proteomes" id="UP000290365">
    <property type="component" value="Chromosome"/>
</dbReference>
<dbReference type="Pfam" id="PF04932">
    <property type="entry name" value="Wzy_C"/>
    <property type="match status" value="1"/>
</dbReference>
<accession>A0A4V0YYX9</accession>
<evidence type="ECO:0000256" key="3">
    <source>
        <dbReference type="ARBA" id="ARBA00022989"/>
    </source>
</evidence>
<keyword evidence="2 5" id="KW-0812">Transmembrane</keyword>
<feature type="transmembrane region" description="Helical" evidence="5">
    <location>
        <begin position="80"/>
        <end position="102"/>
    </location>
</feature>
<proteinExistence type="predicted"/>
<feature type="transmembrane region" description="Helical" evidence="5">
    <location>
        <begin position="272"/>
        <end position="292"/>
    </location>
</feature>
<feature type="transmembrane region" description="Helical" evidence="5">
    <location>
        <begin position="136"/>
        <end position="155"/>
    </location>
</feature>
<name>A0A4V0YYX9_KTERU</name>
<evidence type="ECO:0000256" key="4">
    <source>
        <dbReference type="ARBA" id="ARBA00023136"/>
    </source>
</evidence>
<dbReference type="PANTHER" id="PTHR37422:SF13">
    <property type="entry name" value="LIPOPOLYSACCHARIDE BIOSYNTHESIS PROTEIN PA4999-RELATED"/>
    <property type="match status" value="1"/>
</dbReference>
<keyword evidence="4 5" id="KW-0472">Membrane</keyword>
<feature type="transmembrane region" description="Helical" evidence="5">
    <location>
        <begin position="342"/>
        <end position="361"/>
    </location>
</feature>
<feature type="transmembrane region" description="Helical" evidence="5">
    <location>
        <begin position="175"/>
        <end position="194"/>
    </location>
</feature>
<dbReference type="OrthoDB" id="141191at2"/>
<dbReference type="AlphaFoldDB" id="A0A4V0YYX9"/>